<dbReference type="InterPro" id="IPR017853">
    <property type="entry name" value="GH"/>
</dbReference>
<keyword evidence="4" id="KW-0472">Membrane</keyword>
<dbReference type="Proteomes" id="UP000481153">
    <property type="component" value="Unassembled WGS sequence"/>
</dbReference>
<keyword evidence="7 9" id="KW-0326">Glycosidase</keyword>
<feature type="domain" description="P-type" evidence="11">
    <location>
        <begin position="27"/>
        <end position="75"/>
    </location>
</feature>
<dbReference type="InterPro" id="IPR000322">
    <property type="entry name" value="Glyco_hydro_31_TIM"/>
</dbReference>
<dbReference type="SUPFAM" id="SSF51011">
    <property type="entry name" value="Glycosyl hydrolase domain"/>
    <property type="match status" value="1"/>
</dbReference>
<dbReference type="EMBL" id="VJMJ01000090">
    <property type="protein sequence ID" value="KAF0736002.1"/>
    <property type="molecule type" value="Genomic_DNA"/>
</dbReference>
<dbReference type="Pfam" id="PF00088">
    <property type="entry name" value="Trefoil"/>
    <property type="match status" value="1"/>
</dbReference>
<comment type="similarity">
    <text evidence="2 9">Belongs to the glycosyl hydrolase 31 family.</text>
</comment>
<evidence type="ECO:0000256" key="9">
    <source>
        <dbReference type="RuleBase" id="RU361185"/>
    </source>
</evidence>
<dbReference type="SMART" id="SM00018">
    <property type="entry name" value="PD"/>
    <property type="match status" value="2"/>
</dbReference>
<keyword evidence="3 9" id="KW-0378">Hydrolase</keyword>
<dbReference type="GO" id="GO:0016020">
    <property type="term" value="C:membrane"/>
    <property type="evidence" value="ECO:0007669"/>
    <property type="project" value="UniProtKB-SubCell"/>
</dbReference>
<feature type="domain" description="P-type" evidence="11">
    <location>
        <begin position="82"/>
        <end position="126"/>
    </location>
</feature>
<dbReference type="InterPro" id="IPR000519">
    <property type="entry name" value="P_trefoil_dom"/>
</dbReference>
<keyword evidence="13" id="KW-1185">Reference proteome</keyword>
<organism evidence="12 13">
    <name type="scientific">Aphanomyces euteiches</name>
    <dbReference type="NCBI Taxonomy" id="100861"/>
    <lineage>
        <taxon>Eukaryota</taxon>
        <taxon>Sar</taxon>
        <taxon>Stramenopiles</taxon>
        <taxon>Oomycota</taxon>
        <taxon>Saprolegniomycetes</taxon>
        <taxon>Saprolegniales</taxon>
        <taxon>Verrucalvaceae</taxon>
        <taxon>Aphanomyces</taxon>
    </lineage>
</organism>
<dbReference type="VEuPathDB" id="FungiDB:AeMF1_003998"/>
<dbReference type="SUPFAM" id="SSF74650">
    <property type="entry name" value="Galactose mutarotase-like"/>
    <property type="match status" value="1"/>
</dbReference>
<comment type="subcellular location">
    <subcellularLocation>
        <location evidence="1">Membrane</location>
    </subcellularLocation>
</comment>
<dbReference type="Gene3D" id="2.60.40.1180">
    <property type="entry name" value="Golgi alpha-mannosidase II"/>
    <property type="match status" value="2"/>
</dbReference>
<dbReference type="PROSITE" id="PS51448">
    <property type="entry name" value="P_TREFOIL_2"/>
    <property type="match status" value="2"/>
</dbReference>
<dbReference type="InterPro" id="IPR030458">
    <property type="entry name" value="Glyco_hydro_31_AS"/>
</dbReference>
<evidence type="ECO:0000256" key="8">
    <source>
        <dbReference type="PROSITE-ProRule" id="PRU00779"/>
    </source>
</evidence>
<evidence type="ECO:0000256" key="1">
    <source>
        <dbReference type="ARBA" id="ARBA00004370"/>
    </source>
</evidence>
<comment type="caution">
    <text evidence="8">Lacks conserved residue(s) required for the propagation of feature annotation.</text>
</comment>
<dbReference type="PANTHER" id="PTHR22762">
    <property type="entry name" value="ALPHA-GLUCOSIDASE"/>
    <property type="match status" value="1"/>
</dbReference>
<dbReference type="Gene3D" id="3.20.20.80">
    <property type="entry name" value="Glycosidases"/>
    <property type="match status" value="1"/>
</dbReference>
<evidence type="ECO:0000259" key="11">
    <source>
        <dbReference type="PROSITE" id="PS51448"/>
    </source>
</evidence>
<dbReference type="InterPro" id="IPR013780">
    <property type="entry name" value="Glyco_hydro_b"/>
</dbReference>
<dbReference type="GO" id="GO:0005975">
    <property type="term" value="P:carbohydrate metabolic process"/>
    <property type="evidence" value="ECO:0007669"/>
    <property type="project" value="InterPro"/>
</dbReference>
<dbReference type="AlphaFoldDB" id="A0A6G0X7I4"/>
<reference evidence="12 13" key="1">
    <citation type="submission" date="2019-07" db="EMBL/GenBank/DDBJ databases">
        <title>Genomics analysis of Aphanomyces spp. identifies a new class of oomycete effector associated with host adaptation.</title>
        <authorList>
            <person name="Gaulin E."/>
        </authorList>
    </citation>
    <scope>NUCLEOTIDE SEQUENCE [LARGE SCALE GENOMIC DNA]</scope>
    <source>
        <strain evidence="12 13">ATCC 201684</strain>
    </source>
</reference>
<dbReference type="Gene3D" id="2.60.40.1760">
    <property type="entry name" value="glycosyl hydrolase (family 31)"/>
    <property type="match status" value="1"/>
</dbReference>
<accession>A0A6G0X7I4</accession>
<evidence type="ECO:0000256" key="7">
    <source>
        <dbReference type="ARBA" id="ARBA00023295"/>
    </source>
</evidence>
<evidence type="ECO:0000256" key="4">
    <source>
        <dbReference type="ARBA" id="ARBA00023136"/>
    </source>
</evidence>
<name>A0A6G0X7I4_9STRA</name>
<protein>
    <recommendedName>
        <fullName evidence="11">P-type domain-containing protein</fullName>
    </recommendedName>
</protein>
<dbReference type="Pfam" id="PF01055">
    <property type="entry name" value="Glyco_hydro_31_2nd"/>
    <property type="match status" value="1"/>
</dbReference>
<sequence>MGKPVAAIFAFLVCFHVLDALPTHESSICSTQRLSLSRIDCYPVQPGFLNATEESCLAQGCCWDASQNPPCTFGNLPPPSPAKCSAVPRTGRMACRNPRYFIQAANASTCAAMGCCFDNSTCFQPSFDDTYNLTAWQSTPSGYTGRLVLSPGFRGPFGNDIPELVVHVHLESDTRVRVRILDPKFRRYEVPLPLFNLDHSKERLRGKLDRLYVVSVTYTPFGLSITRRSTGEVVFNSTSTGHFNGLIFSNQFIEFSTAVPSPPRFFGLGEHVGRLLGSAQGDHYTMWTRDQLANRDNEHTASGGDNEYGVYPLYIRIEDSGAAHGVYLVNSNALEVVAQPHAMTFRTVGGIVDFFVFLGPSAPQVVEQYTALVGRPMIPPYWSLGYHLCRYQYKNASQVRGVVDAMRKADVPQDTQWTDIDVLQDFLDFTWNNATFPNMSGLIQDLHLHEQHYIPIVDAGIGVSHPSYPSYVEGLRQNVFMTDGSTTKLDINRVWPGDVAYPDFFHPNASSYWKHQLSRYYTIAQYDGIWLDMNEPSSFCTDNDHKPTSCRLPDRVVRSKDTAFPFDPFRQPYAPGQKRSGNLGTMTASLAAHQYVSLHYNLHSLYGHSELKATRQAIDSIRQKRSFVLSRSSYAGDGQYAAHWLGDNTATWEDLRLGLAGVLAMNIFGMPMVGPDACGFDWDTTKELCIRWHQASILYPFLRNHNAGTKDQAPVDFDDETTKIMRNVLRKRYQLLPYLYTELYRAHVDGTTVVRALYFEFPSMETLAIDRQYLVGSALLVSPVLDKGALNVTGFLPLEATWYDLWTGQRVHHLNGKALVELDVPLEKVPVHIRGGYIVPGQAPSRTTAASRRNPFELVVALPEMRDNTLVQAHGELYLDGGDSIDPVRTRKYSRLSFSAVHYREGYLFITGRVDFNGYNGPELKLRLESIKVYGVEGYTLGQDIQVEYFQDGATHDGLAHYNDTAKTLSVVDLDLIVGKPFALRALPSHQLHVGSTLSKVKPSKV</sequence>
<dbReference type="Gene3D" id="4.10.110.10">
    <property type="entry name" value="Spasmolytic Protein, domain 1"/>
    <property type="match status" value="1"/>
</dbReference>
<evidence type="ECO:0000256" key="6">
    <source>
        <dbReference type="ARBA" id="ARBA00023180"/>
    </source>
</evidence>
<comment type="caution">
    <text evidence="12">The sequence shown here is derived from an EMBL/GenBank/DDBJ whole genome shotgun (WGS) entry which is preliminary data.</text>
</comment>
<dbReference type="GO" id="GO:0030246">
    <property type="term" value="F:carbohydrate binding"/>
    <property type="evidence" value="ECO:0007669"/>
    <property type="project" value="InterPro"/>
</dbReference>
<evidence type="ECO:0000256" key="3">
    <source>
        <dbReference type="ARBA" id="ARBA00022801"/>
    </source>
</evidence>
<dbReference type="GO" id="GO:0004558">
    <property type="term" value="F:alpha-1,4-glucosidase activity"/>
    <property type="evidence" value="ECO:0007669"/>
    <property type="project" value="TreeGrafter"/>
</dbReference>
<evidence type="ECO:0000313" key="13">
    <source>
        <dbReference type="Proteomes" id="UP000481153"/>
    </source>
</evidence>
<dbReference type="Pfam" id="PF21365">
    <property type="entry name" value="Glyco_hydro_31_3rd"/>
    <property type="match status" value="1"/>
</dbReference>
<evidence type="ECO:0000256" key="10">
    <source>
        <dbReference type="SAM" id="SignalP"/>
    </source>
</evidence>
<evidence type="ECO:0000256" key="5">
    <source>
        <dbReference type="ARBA" id="ARBA00023157"/>
    </source>
</evidence>
<dbReference type="SUPFAM" id="SSF57492">
    <property type="entry name" value="Trefoil"/>
    <property type="match status" value="2"/>
</dbReference>
<feature type="signal peptide" evidence="10">
    <location>
        <begin position="1"/>
        <end position="20"/>
    </location>
</feature>
<dbReference type="InterPro" id="IPR011013">
    <property type="entry name" value="Gal_mutarotase_sf_dom"/>
</dbReference>
<dbReference type="InterPro" id="IPR025887">
    <property type="entry name" value="Glyco_hydro_31_N_dom"/>
</dbReference>
<evidence type="ECO:0000313" key="12">
    <source>
        <dbReference type="EMBL" id="KAF0736002.1"/>
    </source>
</evidence>
<feature type="chain" id="PRO_5026260051" description="P-type domain-containing protein" evidence="10">
    <location>
        <begin position="21"/>
        <end position="1006"/>
    </location>
</feature>
<dbReference type="CDD" id="cd06602">
    <property type="entry name" value="GH31_MGAM_SI_GAA"/>
    <property type="match status" value="1"/>
</dbReference>
<dbReference type="SUPFAM" id="SSF51445">
    <property type="entry name" value="(Trans)glycosidases"/>
    <property type="match status" value="1"/>
</dbReference>
<dbReference type="InterPro" id="IPR044913">
    <property type="entry name" value="P_trefoil_dom_sf"/>
</dbReference>
<dbReference type="CDD" id="cd14752">
    <property type="entry name" value="GH31_N"/>
    <property type="match status" value="1"/>
</dbReference>
<dbReference type="InterPro" id="IPR048395">
    <property type="entry name" value="Glyco_hydro_31_C"/>
</dbReference>
<dbReference type="CDD" id="cd00111">
    <property type="entry name" value="Trefoil"/>
    <property type="match status" value="1"/>
</dbReference>
<evidence type="ECO:0000256" key="2">
    <source>
        <dbReference type="ARBA" id="ARBA00007806"/>
    </source>
</evidence>
<keyword evidence="6" id="KW-0325">Glycoprotein</keyword>
<proteinExistence type="inferred from homology"/>
<keyword evidence="10" id="KW-0732">Signal</keyword>
<gene>
    <name evidence="12" type="ORF">Ae201684_007593</name>
</gene>
<dbReference type="PANTHER" id="PTHR22762:SF131">
    <property type="entry name" value="GLYCOSIDE HYDROLASE FAMILY 31 N-TERMINAL DOMAIN-CONTAINING PROTEIN"/>
    <property type="match status" value="1"/>
</dbReference>
<keyword evidence="5" id="KW-1015">Disulfide bond</keyword>
<dbReference type="Pfam" id="PF13802">
    <property type="entry name" value="Gal_mutarotas_2"/>
    <property type="match status" value="1"/>
</dbReference>
<dbReference type="PROSITE" id="PS00129">
    <property type="entry name" value="GLYCOSYL_HYDROL_F31_1"/>
    <property type="match status" value="1"/>
</dbReference>